<dbReference type="InterPro" id="IPR016377">
    <property type="entry name" value="Sucrose_GGa_phosphorylase-rel"/>
</dbReference>
<comment type="caution">
    <text evidence="5">The sequence shown here is derived from an EMBL/GenBank/DDBJ whole genome shotgun (WGS) entry which is preliminary data.</text>
</comment>
<dbReference type="CDD" id="cd11356">
    <property type="entry name" value="AmyAc_Sucrose_phosphorylase-like_1"/>
    <property type="match status" value="1"/>
</dbReference>
<feature type="binding site" evidence="3">
    <location>
        <begin position="237"/>
        <end position="239"/>
    </location>
    <ligand>
        <name>substrate</name>
    </ligand>
</feature>
<evidence type="ECO:0000256" key="1">
    <source>
        <dbReference type="ARBA" id="ARBA00022676"/>
    </source>
</evidence>
<reference evidence="5 6" key="1">
    <citation type="submission" date="2013-03" db="EMBL/GenBank/DDBJ databases">
        <title>Salinisphaera hydrothermalis C41B8 Genome Sequencing.</title>
        <authorList>
            <person name="Li C."/>
            <person name="Lai Q."/>
            <person name="Shao Z."/>
        </authorList>
    </citation>
    <scope>NUCLEOTIDE SEQUENCE [LARGE SCALE GENOMIC DNA]</scope>
    <source>
        <strain evidence="5 6">C41B8</strain>
    </source>
</reference>
<dbReference type="InterPro" id="IPR017853">
    <property type="entry name" value="GH"/>
</dbReference>
<gene>
    <name evidence="5" type="ORF">C41B8_14990</name>
</gene>
<dbReference type="PIRSF" id="PIRSF003059">
    <property type="entry name" value="Sucrose_phosphorylase"/>
    <property type="match status" value="1"/>
</dbReference>
<feature type="binding site" evidence="3">
    <location>
        <position position="453"/>
    </location>
    <ligand>
        <name>substrate</name>
    </ligand>
</feature>
<feature type="binding site" evidence="3">
    <location>
        <begin position="346"/>
        <end position="347"/>
    </location>
    <ligand>
        <name>substrate</name>
    </ligand>
</feature>
<dbReference type="Proteomes" id="UP000028302">
    <property type="component" value="Unassembled WGS sequence"/>
</dbReference>
<keyword evidence="5" id="KW-0378">Hydrolase</keyword>
<keyword evidence="5" id="KW-0326">Glycosidase</keyword>
<dbReference type="Gene3D" id="2.60.40.1180">
    <property type="entry name" value="Golgi alpha-mannosidase II"/>
    <property type="match status" value="1"/>
</dbReference>
<feature type="domain" description="Glycosyl hydrolase family 13 catalytic" evidence="4">
    <location>
        <begin position="63"/>
        <end position="406"/>
    </location>
</feature>
<protein>
    <submittedName>
        <fullName evidence="5">Glycosidase</fullName>
    </submittedName>
</protein>
<dbReference type="AlphaFoldDB" id="A0A084II73"/>
<dbReference type="InterPro" id="IPR013780">
    <property type="entry name" value="Glyco_hydro_b"/>
</dbReference>
<dbReference type="GO" id="GO:0016798">
    <property type="term" value="F:hydrolase activity, acting on glycosyl bonds"/>
    <property type="evidence" value="ECO:0007669"/>
    <property type="project" value="UniProtKB-KW"/>
</dbReference>
<evidence type="ECO:0000256" key="2">
    <source>
        <dbReference type="ARBA" id="ARBA00022679"/>
    </source>
</evidence>
<name>A0A084II73_SALHC</name>
<dbReference type="InterPro" id="IPR033746">
    <property type="entry name" value="GGa_phosphorylase"/>
</dbReference>
<dbReference type="OrthoDB" id="9805159at2"/>
<evidence type="ECO:0000313" key="6">
    <source>
        <dbReference type="Proteomes" id="UP000028302"/>
    </source>
</evidence>
<accession>A0A084II73</accession>
<keyword evidence="2" id="KW-0808">Transferase</keyword>
<evidence type="ECO:0000313" key="5">
    <source>
        <dbReference type="EMBL" id="KEZ76407.1"/>
    </source>
</evidence>
<proteinExistence type="predicted"/>
<evidence type="ECO:0000259" key="4">
    <source>
        <dbReference type="SMART" id="SM00642"/>
    </source>
</evidence>
<dbReference type="PANTHER" id="PTHR38784:SF1">
    <property type="entry name" value="SUCROSE PHOSPHORYLASE"/>
    <property type="match status" value="1"/>
</dbReference>
<dbReference type="GO" id="GO:0005975">
    <property type="term" value="P:carbohydrate metabolic process"/>
    <property type="evidence" value="ECO:0007669"/>
    <property type="project" value="InterPro"/>
</dbReference>
<sequence>MTDRVRGATPDEAKRELFIEWLAPLYGDGAARDCIEAMTESARRHGLPRDTGLVVDQSLNLMITYPDIVQRPGEAPLATLRDFIAQNIGDAITAVHILPFFPHSSDEGFSVMNYREVNPEFGDWGDIAALAEDKPLMFDLVLNHASRKGVWFAHYLADADPGRDYFIEVDPSADLRSVVRPRATPLLAEVVTARGTKHLWATFSDDQIDLDFANPQVLNEFVDIIFEYVARGARLLRLDAVAFLWKEVGTPCIHLWQTHRVIKFFRAVLEYYAPGLQLITETNVPHAENISYLTDGDEAHVAYQFVLPPLAAYTLLTGEATRLTEWASSLPPLPPGCHFLNFTASHDGIGLRSVETILSDAERDVLVETTRERGGFVSTRAMSDGSTRPYELNITYYDLLGAPAERDSTTHIDRFVVSQAIAMALAGIPALYFHSLVGTHNDLEGVEASGHSRSINRRRYDLGEINYQLSIDSPHARVLARLKRLLVVRARQPAFHPDAAQSIVDLGPSLFAVQRTTRDQTLLALHNVTDKPVKVPGHMLPEARVRRNVTAGTQISGAQRTISLAPYEIAWISD</sequence>
<feature type="binding site" evidence="3">
    <location>
        <position position="106"/>
    </location>
    <ligand>
        <name>substrate</name>
    </ligand>
</feature>
<dbReference type="SMART" id="SM00642">
    <property type="entry name" value="Aamy"/>
    <property type="match status" value="1"/>
</dbReference>
<feature type="binding site" evidence="3">
    <location>
        <position position="144"/>
    </location>
    <ligand>
        <name>substrate</name>
    </ligand>
</feature>
<dbReference type="Pfam" id="PF00128">
    <property type="entry name" value="Alpha-amylase"/>
    <property type="match status" value="1"/>
</dbReference>
<dbReference type="SUPFAM" id="SSF51445">
    <property type="entry name" value="(Trans)glycosidases"/>
    <property type="match status" value="1"/>
</dbReference>
<keyword evidence="6" id="KW-1185">Reference proteome</keyword>
<dbReference type="Gene3D" id="3.90.400.10">
    <property type="entry name" value="Oligo-1,6-glucosidase, Domain 2"/>
    <property type="match status" value="1"/>
</dbReference>
<evidence type="ECO:0000256" key="3">
    <source>
        <dbReference type="PIRSR" id="PIRSR003059-2"/>
    </source>
</evidence>
<dbReference type="STRING" id="1304275.C41B8_14990"/>
<organism evidence="5 6">
    <name type="scientific">Salinisphaera hydrothermalis (strain C41B8)</name>
    <dbReference type="NCBI Taxonomy" id="1304275"/>
    <lineage>
        <taxon>Bacteria</taxon>
        <taxon>Pseudomonadati</taxon>
        <taxon>Pseudomonadota</taxon>
        <taxon>Gammaproteobacteria</taxon>
        <taxon>Salinisphaerales</taxon>
        <taxon>Salinisphaeraceae</taxon>
        <taxon>Salinisphaera</taxon>
    </lineage>
</organism>
<dbReference type="PATRIC" id="fig|1304275.5.peg.3064"/>
<dbReference type="GO" id="GO:0016757">
    <property type="term" value="F:glycosyltransferase activity"/>
    <property type="evidence" value="ECO:0007669"/>
    <property type="project" value="UniProtKB-KW"/>
</dbReference>
<dbReference type="Gene3D" id="3.20.20.80">
    <property type="entry name" value="Glycosidases"/>
    <property type="match status" value="1"/>
</dbReference>
<dbReference type="InterPro" id="IPR006047">
    <property type="entry name" value="GH13_cat_dom"/>
</dbReference>
<keyword evidence="1" id="KW-0328">Glycosyltransferase</keyword>
<dbReference type="EMBL" id="APNK01000030">
    <property type="protein sequence ID" value="KEZ76407.1"/>
    <property type="molecule type" value="Genomic_DNA"/>
</dbReference>
<dbReference type="RefSeq" id="WP_037339995.1">
    <property type="nucleotide sequence ID" value="NZ_APNK01000030.1"/>
</dbReference>
<dbReference type="eggNOG" id="COG0366">
    <property type="taxonomic scope" value="Bacteria"/>
</dbReference>
<dbReference type="PANTHER" id="PTHR38784">
    <property type="entry name" value="SUCROSE PHOSPHORYLASE"/>
    <property type="match status" value="1"/>
</dbReference>
<dbReference type="InterPro" id="IPR045857">
    <property type="entry name" value="O16G_dom_2"/>
</dbReference>